<evidence type="ECO:0000256" key="1">
    <source>
        <dbReference type="ARBA" id="ARBA00022490"/>
    </source>
</evidence>
<keyword evidence="3 7" id="KW-0228">DNA excision</keyword>
<dbReference type="PANTHER" id="PTHR30562">
    <property type="entry name" value="UVRC/OXIDOREDUCTASE"/>
    <property type="match status" value="1"/>
</dbReference>
<name>A0A9D1UGX8_9FIRM</name>
<evidence type="ECO:0000256" key="7">
    <source>
        <dbReference type="HAMAP-Rule" id="MF_00203"/>
    </source>
</evidence>
<comment type="subcellular location">
    <subcellularLocation>
        <location evidence="7">Cytoplasm</location>
    </subcellularLocation>
</comment>
<dbReference type="Pfam" id="PF22920">
    <property type="entry name" value="UvrC_RNaseH"/>
    <property type="match status" value="1"/>
</dbReference>
<dbReference type="Pfam" id="PF08459">
    <property type="entry name" value="UvrC_RNaseH_dom"/>
    <property type="match status" value="1"/>
</dbReference>
<dbReference type="PANTHER" id="PTHR30562:SF1">
    <property type="entry name" value="UVRABC SYSTEM PROTEIN C"/>
    <property type="match status" value="1"/>
</dbReference>
<protein>
    <recommendedName>
        <fullName evidence="7">UvrABC system protein C</fullName>
        <shortName evidence="7">Protein UvrC</shortName>
    </recommendedName>
    <alternativeName>
        <fullName evidence="7">Excinuclease ABC subunit C</fullName>
    </alternativeName>
</protein>
<evidence type="ECO:0000256" key="3">
    <source>
        <dbReference type="ARBA" id="ARBA00022769"/>
    </source>
</evidence>
<dbReference type="InterPro" id="IPR001162">
    <property type="entry name" value="UvrC_RNase_H_dom"/>
</dbReference>
<dbReference type="GO" id="GO:0009432">
    <property type="term" value="P:SOS response"/>
    <property type="evidence" value="ECO:0007669"/>
    <property type="project" value="UniProtKB-UniRule"/>
</dbReference>
<organism evidence="11 12">
    <name type="scientific">Candidatus Eubacterium faecipullorum</name>
    <dbReference type="NCBI Taxonomy" id="2838571"/>
    <lineage>
        <taxon>Bacteria</taxon>
        <taxon>Bacillati</taxon>
        <taxon>Bacillota</taxon>
        <taxon>Clostridia</taxon>
        <taxon>Eubacteriales</taxon>
        <taxon>Eubacteriaceae</taxon>
        <taxon>Eubacterium</taxon>
    </lineage>
</organism>
<evidence type="ECO:0000259" key="9">
    <source>
        <dbReference type="PROSITE" id="PS50164"/>
    </source>
</evidence>
<dbReference type="SUPFAM" id="SSF47781">
    <property type="entry name" value="RuvA domain 2-like"/>
    <property type="match status" value="1"/>
</dbReference>
<evidence type="ECO:0000259" key="8">
    <source>
        <dbReference type="PROSITE" id="PS50151"/>
    </source>
</evidence>
<keyword evidence="6 7" id="KW-0742">SOS response</keyword>
<dbReference type="EMBL" id="DXGE01000024">
    <property type="protein sequence ID" value="HIW85995.1"/>
    <property type="molecule type" value="Genomic_DNA"/>
</dbReference>
<evidence type="ECO:0000256" key="2">
    <source>
        <dbReference type="ARBA" id="ARBA00022763"/>
    </source>
</evidence>
<feature type="domain" description="UvrC family homology region profile" evidence="10">
    <location>
        <begin position="256"/>
        <end position="483"/>
    </location>
</feature>
<dbReference type="AlphaFoldDB" id="A0A9D1UGX8"/>
<dbReference type="Gene3D" id="4.10.860.10">
    <property type="entry name" value="UVR domain"/>
    <property type="match status" value="1"/>
</dbReference>
<dbReference type="InterPro" id="IPR038476">
    <property type="entry name" value="UvrC_RNase_H_dom_sf"/>
</dbReference>
<dbReference type="PROSITE" id="PS50165">
    <property type="entry name" value="UVRC"/>
    <property type="match status" value="1"/>
</dbReference>
<comment type="function">
    <text evidence="7">The UvrABC repair system catalyzes the recognition and processing of DNA lesions. UvrC both incises the 5' and 3' sides of the lesion. The N-terminal half is responsible for the 3' incision and the C-terminal half is responsible for the 5' incision.</text>
</comment>
<dbReference type="GO" id="GO:0006289">
    <property type="term" value="P:nucleotide-excision repair"/>
    <property type="evidence" value="ECO:0007669"/>
    <property type="project" value="UniProtKB-UniRule"/>
</dbReference>
<dbReference type="Pfam" id="PF14520">
    <property type="entry name" value="HHH_5"/>
    <property type="match status" value="1"/>
</dbReference>
<accession>A0A9D1UGX8</accession>
<dbReference type="SUPFAM" id="SSF46600">
    <property type="entry name" value="C-terminal UvrC-binding domain of UvrB"/>
    <property type="match status" value="1"/>
</dbReference>
<dbReference type="Pfam" id="PF01541">
    <property type="entry name" value="GIY-YIG"/>
    <property type="match status" value="1"/>
</dbReference>
<dbReference type="SMART" id="SM00278">
    <property type="entry name" value="HhH1"/>
    <property type="match status" value="2"/>
</dbReference>
<dbReference type="GO" id="GO:0009380">
    <property type="term" value="C:excinuclease repair complex"/>
    <property type="evidence" value="ECO:0007669"/>
    <property type="project" value="InterPro"/>
</dbReference>
<dbReference type="InterPro" id="IPR003583">
    <property type="entry name" value="Hlx-hairpin-Hlx_DNA-bd_motif"/>
</dbReference>
<reference evidence="11" key="1">
    <citation type="journal article" date="2021" name="PeerJ">
        <title>Extensive microbial diversity within the chicken gut microbiome revealed by metagenomics and culture.</title>
        <authorList>
            <person name="Gilroy R."/>
            <person name="Ravi A."/>
            <person name="Getino M."/>
            <person name="Pursley I."/>
            <person name="Horton D.L."/>
            <person name="Alikhan N.F."/>
            <person name="Baker D."/>
            <person name="Gharbi K."/>
            <person name="Hall N."/>
            <person name="Watson M."/>
            <person name="Adriaenssens E.M."/>
            <person name="Foster-Nyarko E."/>
            <person name="Jarju S."/>
            <person name="Secka A."/>
            <person name="Antonio M."/>
            <person name="Oren A."/>
            <person name="Chaudhuri R.R."/>
            <person name="La Ragione R."/>
            <person name="Hildebrand F."/>
            <person name="Pallen M.J."/>
        </authorList>
    </citation>
    <scope>NUCLEOTIDE SEQUENCE</scope>
    <source>
        <strain evidence="11">421</strain>
    </source>
</reference>
<comment type="subunit">
    <text evidence="7">Interacts with UvrB in an incision complex.</text>
</comment>
<keyword evidence="5 7" id="KW-0234">DNA repair</keyword>
<keyword evidence="1 7" id="KW-0963">Cytoplasm</keyword>
<dbReference type="InterPro" id="IPR000305">
    <property type="entry name" value="GIY-YIG_endonuc"/>
</dbReference>
<dbReference type="FunFam" id="3.40.1440.10:FF:000001">
    <property type="entry name" value="UvrABC system protein C"/>
    <property type="match status" value="1"/>
</dbReference>
<gene>
    <name evidence="7 11" type="primary">uvrC</name>
    <name evidence="11" type="ORF">IAA48_05810</name>
</gene>
<evidence type="ECO:0000313" key="11">
    <source>
        <dbReference type="EMBL" id="HIW85995.1"/>
    </source>
</evidence>
<feature type="domain" description="GIY-YIG" evidence="9">
    <location>
        <begin position="15"/>
        <end position="94"/>
    </location>
</feature>
<dbReference type="GO" id="GO:0009381">
    <property type="term" value="F:excinuclease ABC activity"/>
    <property type="evidence" value="ECO:0007669"/>
    <property type="project" value="UniProtKB-UniRule"/>
</dbReference>
<dbReference type="Gene3D" id="3.40.1440.10">
    <property type="entry name" value="GIY-YIG endonuclease"/>
    <property type="match status" value="1"/>
</dbReference>
<dbReference type="Proteomes" id="UP000824205">
    <property type="component" value="Unassembled WGS sequence"/>
</dbReference>
<dbReference type="InterPro" id="IPR036876">
    <property type="entry name" value="UVR_dom_sf"/>
</dbReference>
<dbReference type="GO" id="GO:0005737">
    <property type="term" value="C:cytoplasm"/>
    <property type="evidence" value="ECO:0007669"/>
    <property type="project" value="UniProtKB-SubCell"/>
</dbReference>
<comment type="caution">
    <text evidence="11">The sequence shown here is derived from an EMBL/GenBank/DDBJ whole genome shotgun (WGS) entry which is preliminary data.</text>
</comment>
<keyword evidence="4 7" id="KW-0267">Excision nuclease</keyword>
<dbReference type="PROSITE" id="PS50151">
    <property type="entry name" value="UVR"/>
    <property type="match status" value="1"/>
</dbReference>
<sequence>MTEKELRKKAMALPLQPGVYIMKNKDKKIIYIGKAKKLKNRVSSYFGSHANHSLKVIRMVENVDDFDYILVDTEFEALVLECSLIKQHMPKYNILLKDDKGYNYIKITKGEFPRISECKRIDDDGADYIGPYISGFSVKQAVEETLKIFKLPRCNKRFPQDYGKSRPCLNGFMGLCCSPCAGRITQAEYVKTVEDAVAFLKGGSKASVKAMTQQMNALAEEMKFEEAAKLRDRIRAIKNLEERQKVVSINVPEEDVFALVNGKKKACFEVIRFKNGRLSDTEFWLIDSQEDLKSARFELIERYYSMRSDIPSRIAVDGEIEDEELLRLFLEKQRGKKVEFIHPQKGEHLSILNMCIKNANEHLAQNEGRLGREFAALEELAQLLGLPKPPEYIESYDISHTFGADNVAGMVVFHNGRPMKSAYKRFSVKGFDGQNDVGSMNEVLTRRFDHYYNDEEGSTFKILPDLILLDGGQPQVNAVLPVIKRMNLSVPVFGMVKDSKHRTRAIAFGGGEIEINSHRAAFTLVSNIQEEVHRFAISYHHKKHAKSTFASGLMQIEGIGEKKAKALLKYFNTISSIKEQTPEKLAECPSISKKDAKNIYEFYHKL</sequence>
<evidence type="ECO:0000256" key="5">
    <source>
        <dbReference type="ARBA" id="ARBA00023204"/>
    </source>
</evidence>
<dbReference type="GO" id="GO:0003677">
    <property type="term" value="F:DNA binding"/>
    <property type="evidence" value="ECO:0007669"/>
    <property type="project" value="UniProtKB-UniRule"/>
</dbReference>
<dbReference type="InterPro" id="IPR035901">
    <property type="entry name" value="GIY-YIG_endonuc_sf"/>
</dbReference>
<dbReference type="HAMAP" id="MF_00203">
    <property type="entry name" value="UvrC"/>
    <property type="match status" value="1"/>
</dbReference>
<keyword evidence="2 7" id="KW-0227">DNA damage</keyword>
<dbReference type="Gene3D" id="3.30.420.340">
    <property type="entry name" value="UvrC, RNAse H endonuclease domain"/>
    <property type="match status" value="1"/>
</dbReference>
<evidence type="ECO:0000313" key="12">
    <source>
        <dbReference type="Proteomes" id="UP000824205"/>
    </source>
</evidence>
<dbReference type="InterPro" id="IPR050066">
    <property type="entry name" value="UvrABC_protein_C"/>
</dbReference>
<feature type="domain" description="UVR" evidence="8">
    <location>
        <begin position="205"/>
        <end position="240"/>
    </location>
</feature>
<proteinExistence type="inferred from homology"/>
<dbReference type="InterPro" id="IPR010994">
    <property type="entry name" value="RuvA_2-like"/>
</dbReference>
<dbReference type="SMART" id="SM00465">
    <property type="entry name" value="GIYc"/>
    <property type="match status" value="1"/>
</dbReference>
<evidence type="ECO:0000259" key="10">
    <source>
        <dbReference type="PROSITE" id="PS50165"/>
    </source>
</evidence>
<dbReference type="InterPro" id="IPR001943">
    <property type="entry name" value="UVR_dom"/>
</dbReference>
<comment type="similarity">
    <text evidence="7">Belongs to the UvrC family.</text>
</comment>
<dbReference type="CDD" id="cd10434">
    <property type="entry name" value="GIY-YIG_UvrC_Cho"/>
    <property type="match status" value="1"/>
</dbReference>
<dbReference type="SUPFAM" id="SSF82771">
    <property type="entry name" value="GIY-YIG endonuclease"/>
    <property type="match status" value="1"/>
</dbReference>
<reference evidence="11" key="2">
    <citation type="submission" date="2021-04" db="EMBL/GenBank/DDBJ databases">
        <authorList>
            <person name="Gilroy R."/>
        </authorList>
    </citation>
    <scope>NUCLEOTIDE SEQUENCE</scope>
    <source>
        <strain evidence="11">421</strain>
    </source>
</reference>
<dbReference type="InterPro" id="IPR004791">
    <property type="entry name" value="UvrC"/>
</dbReference>
<dbReference type="InterPro" id="IPR047296">
    <property type="entry name" value="GIY-YIG_UvrC_Cho"/>
</dbReference>
<dbReference type="NCBIfam" id="TIGR00194">
    <property type="entry name" value="uvrC"/>
    <property type="match status" value="1"/>
</dbReference>
<dbReference type="Gene3D" id="1.10.150.20">
    <property type="entry name" value="5' to 3' exonuclease, C-terminal subdomain"/>
    <property type="match status" value="1"/>
</dbReference>
<dbReference type="Pfam" id="PF02151">
    <property type="entry name" value="UVR"/>
    <property type="match status" value="1"/>
</dbReference>
<dbReference type="PROSITE" id="PS50164">
    <property type="entry name" value="GIY_YIG"/>
    <property type="match status" value="1"/>
</dbReference>
<evidence type="ECO:0000256" key="6">
    <source>
        <dbReference type="ARBA" id="ARBA00023236"/>
    </source>
</evidence>
<evidence type="ECO:0000256" key="4">
    <source>
        <dbReference type="ARBA" id="ARBA00022881"/>
    </source>
</evidence>